<gene>
    <name evidence="2" type="ORF">ECRASSUSDP1_LOCUS20061</name>
</gene>
<dbReference type="GO" id="GO:0016301">
    <property type="term" value="F:kinase activity"/>
    <property type="evidence" value="ECO:0007669"/>
    <property type="project" value="InterPro"/>
</dbReference>
<dbReference type="SUPFAM" id="SSF52540">
    <property type="entry name" value="P-loop containing nucleoside triphosphate hydrolases"/>
    <property type="match status" value="1"/>
</dbReference>
<dbReference type="Pfam" id="PF00485">
    <property type="entry name" value="PRK"/>
    <property type="match status" value="1"/>
</dbReference>
<sequence length="277" mass="31819">MDTLDIKWEHTCAADLVTSKLVEYFQNEENYKIPFMISITGIPGSGKSISSGILKENLNELIASCGKLKDLNIQILTLQMDGFHLYRSELDEIEKFNSEVLEGDQVKAHYYRGAYWTFNSGSFLDRLKQLKDPEISIVKFPSFDHAVKDPEEDTFIVSKKIDENSIPTIIITEGLYLLLKDEPNETTYSGKIPDKESHLSNWSQISDLFDYKIFIDCDLDTSMERVVKRNSEAIGFDIEYCQKRVQEVDRDNALLVIQNKVHADLLVTFQHDSDRLS</sequence>
<evidence type="ECO:0000259" key="1">
    <source>
        <dbReference type="Pfam" id="PF00485"/>
    </source>
</evidence>
<evidence type="ECO:0000313" key="3">
    <source>
        <dbReference type="Proteomes" id="UP001295684"/>
    </source>
</evidence>
<dbReference type="Gene3D" id="3.40.50.300">
    <property type="entry name" value="P-loop containing nucleotide triphosphate hydrolases"/>
    <property type="match status" value="1"/>
</dbReference>
<dbReference type="InterPro" id="IPR006083">
    <property type="entry name" value="PRK/URK"/>
</dbReference>
<organism evidence="2 3">
    <name type="scientific">Euplotes crassus</name>
    <dbReference type="NCBI Taxonomy" id="5936"/>
    <lineage>
        <taxon>Eukaryota</taxon>
        <taxon>Sar</taxon>
        <taxon>Alveolata</taxon>
        <taxon>Ciliophora</taxon>
        <taxon>Intramacronucleata</taxon>
        <taxon>Spirotrichea</taxon>
        <taxon>Hypotrichia</taxon>
        <taxon>Euplotida</taxon>
        <taxon>Euplotidae</taxon>
        <taxon>Moneuplotes</taxon>
    </lineage>
</organism>
<dbReference type="Proteomes" id="UP001295684">
    <property type="component" value="Unassembled WGS sequence"/>
</dbReference>
<feature type="domain" description="Phosphoribulokinase/uridine kinase" evidence="1">
    <location>
        <begin position="36"/>
        <end position="267"/>
    </location>
</feature>
<name>A0AAD1XUG8_EUPCR</name>
<dbReference type="PANTHER" id="PTHR10285">
    <property type="entry name" value="URIDINE KINASE"/>
    <property type="match status" value="1"/>
</dbReference>
<reference evidence="2" key="1">
    <citation type="submission" date="2023-07" db="EMBL/GenBank/DDBJ databases">
        <authorList>
            <consortium name="AG Swart"/>
            <person name="Singh M."/>
            <person name="Singh A."/>
            <person name="Seah K."/>
            <person name="Emmerich C."/>
        </authorList>
    </citation>
    <scope>NUCLEOTIDE SEQUENCE</scope>
    <source>
        <strain evidence="2">DP1</strain>
    </source>
</reference>
<keyword evidence="3" id="KW-1185">Reference proteome</keyword>
<dbReference type="EMBL" id="CAMPGE010020413">
    <property type="protein sequence ID" value="CAI2378662.1"/>
    <property type="molecule type" value="Genomic_DNA"/>
</dbReference>
<evidence type="ECO:0000313" key="2">
    <source>
        <dbReference type="EMBL" id="CAI2378662.1"/>
    </source>
</evidence>
<proteinExistence type="predicted"/>
<accession>A0AAD1XUG8</accession>
<dbReference type="AlphaFoldDB" id="A0AAD1XUG8"/>
<comment type="caution">
    <text evidence="2">The sequence shown here is derived from an EMBL/GenBank/DDBJ whole genome shotgun (WGS) entry which is preliminary data.</text>
</comment>
<protein>
    <recommendedName>
        <fullName evidence="1">Phosphoribulokinase/uridine kinase domain-containing protein</fullName>
    </recommendedName>
</protein>
<dbReference type="InterPro" id="IPR027417">
    <property type="entry name" value="P-loop_NTPase"/>
</dbReference>
<dbReference type="GO" id="GO:0005524">
    <property type="term" value="F:ATP binding"/>
    <property type="evidence" value="ECO:0007669"/>
    <property type="project" value="InterPro"/>
</dbReference>